<gene>
    <name evidence="13" type="ORF">BDEG_20119</name>
</gene>
<feature type="transmembrane region" description="Helical" evidence="10">
    <location>
        <begin position="283"/>
        <end position="303"/>
    </location>
</feature>
<keyword evidence="9 10" id="KW-0472">Membrane</keyword>
<protein>
    <recommendedName>
        <fullName evidence="10">Rhomboid-type serine protease</fullName>
        <ecNumber evidence="10">3.4.21.105</ecNumber>
    </recommendedName>
</protein>
<dbReference type="OrthoDB" id="2146116at2759"/>
<reference evidence="13 14" key="1">
    <citation type="submission" date="2006-10" db="EMBL/GenBank/DDBJ databases">
        <title>The Genome Sequence of Batrachochytrium dendrobatidis JEL423.</title>
        <authorList>
            <consortium name="The Broad Institute Genome Sequencing Platform"/>
            <person name="Birren B."/>
            <person name="Lander E."/>
            <person name="Galagan J."/>
            <person name="Cuomo C."/>
            <person name="Devon K."/>
            <person name="Jaffe D."/>
            <person name="Butler J."/>
            <person name="Alvarez P."/>
            <person name="Gnerre S."/>
            <person name="Grabherr M."/>
            <person name="Kleber M."/>
            <person name="Mauceli E."/>
            <person name="Brockman W."/>
            <person name="Young S."/>
            <person name="LaButti K."/>
            <person name="Sykes S."/>
            <person name="DeCaprio D."/>
            <person name="Crawford M."/>
            <person name="Koehrsen M."/>
            <person name="Engels R."/>
            <person name="Montgomery P."/>
            <person name="Pearson M."/>
            <person name="Howarth C."/>
            <person name="Larson L."/>
            <person name="White J."/>
            <person name="O'Leary S."/>
            <person name="Kodira C."/>
            <person name="Zeng Q."/>
            <person name="Yandava C."/>
            <person name="Alvarado L."/>
            <person name="Longcore J."/>
            <person name="James T."/>
        </authorList>
    </citation>
    <scope>NUCLEOTIDE SEQUENCE [LARGE SCALE GENOMIC DNA]</scope>
    <source>
        <strain evidence="13 14">JEL423</strain>
    </source>
</reference>
<dbReference type="Pfam" id="PF01694">
    <property type="entry name" value="Rhomboid"/>
    <property type="match status" value="1"/>
</dbReference>
<dbReference type="PANTHER" id="PTHR22936">
    <property type="entry name" value="RHOMBOID-RELATED"/>
    <property type="match status" value="1"/>
</dbReference>
<dbReference type="VEuPathDB" id="FungiDB:BDEG_20119"/>
<evidence type="ECO:0000256" key="5">
    <source>
        <dbReference type="ARBA" id="ARBA00022692"/>
    </source>
</evidence>
<keyword evidence="5 10" id="KW-0812">Transmembrane</keyword>
<evidence type="ECO:0000256" key="6">
    <source>
        <dbReference type="ARBA" id="ARBA00022801"/>
    </source>
</evidence>
<evidence type="ECO:0000256" key="11">
    <source>
        <dbReference type="SAM" id="MobiDB-lite"/>
    </source>
</evidence>
<dbReference type="eggNOG" id="KOG2290">
    <property type="taxonomic scope" value="Eukaryota"/>
</dbReference>
<dbReference type="GO" id="GO:0016020">
    <property type="term" value="C:membrane"/>
    <property type="evidence" value="ECO:0007669"/>
    <property type="project" value="UniProtKB-SubCell"/>
</dbReference>
<dbReference type="InterPro" id="IPR022764">
    <property type="entry name" value="Peptidase_S54_rhomboid_dom"/>
</dbReference>
<evidence type="ECO:0000259" key="12">
    <source>
        <dbReference type="Pfam" id="PF01694"/>
    </source>
</evidence>
<keyword evidence="7 10" id="KW-0720">Serine protease</keyword>
<evidence type="ECO:0000313" key="14">
    <source>
        <dbReference type="Proteomes" id="UP000077115"/>
    </source>
</evidence>
<keyword evidence="4 10" id="KW-0645">Protease</keyword>
<dbReference type="Proteomes" id="UP000077115">
    <property type="component" value="Unassembled WGS sequence"/>
</dbReference>
<sequence length="421" mass="46581">MAQRLQAEQSTTEHAEGSLATVYELDIRNDYLFYSNPASREPSISDLSATIPMNPTQVMSRSGQVYDEQESATLARDGKKKGGANQKNLPPALYDPFVRKQLSKLKTHYPYFLTLMTIGQVAAVVASFILNAKTTGSPIATNPFNYMIGPTSGTLMIMGARFIPCMKQGTGFDTPNLQIACPAGIYGSINNNTYCTLLDLCQWGGFPSGHPDQWFRFFVPIMLHGGIVHILFNMSFQLQTGLQLEKDMGWWRMALIYIGSGVGGFVFGASLSDVRVPSVGASGSLYGMVACLLLDLIQNWSLIKRPWIELLKMVGNIIFSLLLGMLPYIDNLAHVGGFITGICLGILFMPKIYFGKWDKRRKFALMVAALPALIVFFVVMTKSFYDGSNNCTWCKYFNCLPGLPWCDQKFNVVTTVNVTSS</sequence>
<dbReference type="Gene3D" id="1.20.1540.10">
    <property type="entry name" value="Rhomboid-like"/>
    <property type="match status" value="1"/>
</dbReference>
<comment type="function">
    <text evidence="10">Serine protease involved in intramembrane proteolysis.</text>
</comment>
<feature type="transmembrane region" description="Helical" evidence="10">
    <location>
        <begin position="214"/>
        <end position="232"/>
    </location>
</feature>
<feature type="transmembrane region" description="Helical" evidence="10">
    <location>
        <begin position="253"/>
        <end position="271"/>
    </location>
</feature>
<dbReference type="GO" id="GO:0004252">
    <property type="term" value="F:serine-type endopeptidase activity"/>
    <property type="evidence" value="ECO:0007669"/>
    <property type="project" value="InterPro"/>
</dbReference>
<feature type="domain" description="Peptidase S54 rhomboid" evidence="12">
    <location>
        <begin position="212"/>
        <end position="349"/>
    </location>
</feature>
<dbReference type="PANTHER" id="PTHR22936:SF69">
    <property type="entry name" value="RHOMBOID-LIKE PROTEIN"/>
    <property type="match status" value="1"/>
</dbReference>
<evidence type="ECO:0000313" key="13">
    <source>
        <dbReference type="EMBL" id="OAJ35890.1"/>
    </source>
</evidence>
<evidence type="ECO:0000256" key="8">
    <source>
        <dbReference type="ARBA" id="ARBA00022989"/>
    </source>
</evidence>
<name>A0A177W8E6_BATDL</name>
<comment type="catalytic activity">
    <reaction evidence="1 10">
        <text>Cleaves type-1 transmembrane domains using a catalytic dyad composed of serine and histidine that are contributed by different transmembrane domains.</text>
        <dbReference type="EC" id="3.4.21.105"/>
    </reaction>
</comment>
<evidence type="ECO:0000256" key="3">
    <source>
        <dbReference type="ARBA" id="ARBA00009045"/>
    </source>
</evidence>
<proteinExistence type="inferred from homology"/>
<organism evidence="13 14">
    <name type="scientific">Batrachochytrium dendrobatidis (strain JEL423)</name>
    <dbReference type="NCBI Taxonomy" id="403673"/>
    <lineage>
        <taxon>Eukaryota</taxon>
        <taxon>Fungi</taxon>
        <taxon>Fungi incertae sedis</taxon>
        <taxon>Chytridiomycota</taxon>
        <taxon>Chytridiomycota incertae sedis</taxon>
        <taxon>Chytridiomycetes</taxon>
        <taxon>Rhizophydiales</taxon>
        <taxon>Rhizophydiales incertae sedis</taxon>
        <taxon>Batrachochytrium</taxon>
    </lineage>
</organism>
<comment type="subcellular location">
    <subcellularLocation>
        <location evidence="2 10">Membrane</location>
        <topology evidence="2 10">Multi-pass membrane protein</topology>
    </subcellularLocation>
</comment>
<evidence type="ECO:0000256" key="1">
    <source>
        <dbReference type="ARBA" id="ARBA00000156"/>
    </source>
</evidence>
<comment type="similarity">
    <text evidence="3 10">Belongs to the peptidase S54 family.</text>
</comment>
<dbReference type="InterPro" id="IPR035952">
    <property type="entry name" value="Rhomboid-like_sf"/>
</dbReference>
<keyword evidence="6 10" id="KW-0378">Hydrolase</keyword>
<feature type="transmembrane region" description="Helical" evidence="10">
    <location>
        <begin position="363"/>
        <end position="385"/>
    </location>
</feature>
<reference evidence="13 14" key="2">
    <citation type="submission" date="2016-05" db="EMBL/GenBank/DDBJ databases">
        <title>Lineage-specific infection strategies underlie the spectrum of fungal disease in amphibians.</title>
        <authorList>
            <person name="Cuomo C.A."/>
            <person name="Farrer R.A."/>
            <person name="James T."/>
            <person name="Longcore J."/>
            <person name="Birren B."/>
        </authorList>
    </citation>
    <scope>NUCLEOTIDE SEQUENCE [LARGE SCALE GENOMIC DNA]</scope>
    <source>
        <strain evidence="13 14">JEL423</strain>
    </source>
</reference>
<evidence type="ECO:0000256" key="9">
    <source>
        <dbReference type="ARBA" id="ARBA00023136"/>
    </source>
</evidence>
<dbReference type="EC" id="3.4.21.105" evidence="10"/>
<dbReference type="EMBL" id="DS022300">
    <property type="protein sequence ID" value="OAJ35890.1"/>
    <property type="molecule type" value="Genomic_DNA"/>
</dbReference>
<evidence type="ECO:0000256" key="4">
    <source>
        <dbReference type="ARBA" id="ARBA00022670"/>
    </source>
</evidence>
<feature type="transmembrane region" description="Helical" evidence="10">
    <location>
        <begin position="109"/>
        <end position="130"/>
    </location>
</feature>
<feature type="transmembrane region" description="Helical" evidence="10">
    <location>
        <begin position="335"/>
        <end position="354"/>
    </location>
</feature>
<accession>A0A177W8E6</accession>
<dbReference type="SUPFAM" id="SSF144091">
    <property type="entry name" value="Rhomboid-like"/>
    <property type="match status" value="1"/>
</dbReference>
<feature type="transmembrane region" description="Helical" evidence="10">
    <location>
        <begin position="310"/>
        <end position="329"/>
    </location>
</feature>
<dbReference type="GO" id="GO:0006508">
    <property type="term" value="P:proteolysis"/>
    <property type="evidence" value="ECO:0007669"/>
    <property type="project" value="UniProtKB-KW"/>
</dbReference>
<dbReference type="AlphaFoldDB" id="A0A177W8E6"/>
<evidence type="ECO:0000256" key="7">
    <source>
        <dbReference type="ARBA" id="ARBA00022825"/>
    </source>
</evidence>
<feature type="region of interest" description="Disordered" evidence="11">
    <location>
        <begin position="60"/>
        <end position="88"/>
    </location>
</feature>
<evidence type="ECO:0000256" key="2">
    <source>
        <dbReference type="ARBA" id="ARBA00004141"/>
    </source>
</evidence>
<dbReference type="STRING" id="403673.A0A177W8E6"/>
<keyword evidence="8 10" id="KW-1133">Transmembrane helix</keyword>
<evidence type="ECO:0000256" key="10">
    <source>
        <dbReference type="RuleBase" id="RU362115"/>
    </source>
</evidence>
<dbReference type="InterPro" id="IPR002610">
    <property type="entry name" value="Peptidase_S54_rhomboid-like"/>
</dbReference>